<dbReference type="AlphaFoldDB" id="A0A8X6RDR1"/>
<reference evidence="1" key="1">
    <citation type="submission" date="2020-08" db="EMBL/GenBank/DDBJ databases">
        <title>Multicomponent nature underlies the extraordinary mechanical properties of spider dragline silk.</title>
        <authorList>
            <person name="Kono N."/>
            <person name="Nakamura H."/>
            <person name="Mori M."/>
            <person name="Yoshida Y."/>
            <person name="Ohtoshi R."/>
            <person name="Malay A.D."/>
            <person name="Moran D.A.P."/>
            <person name="Tomita M."/>
            <person name="Numata K."/>
            <person name="Arakawa K."/>
        </authorList>
    </citation>
    <scope>NUCLEOTIDE SEQUENCE</scope>
</reference>
<dbReference type="Gene3D" id="3.80.10.10">
    <property type="entry name" value="Ribonuclease Inhibitor"/>
    <property type="match status" value="1"/>
</dbReference>
<gene>
    <name evidence="1" type="primary">AVEN_117099_1</name>
    <name evidence="1" type="ORF">TNCV_151171</name>
</gene>
<dbReference type="InterPro" id="IPR032675">
    <property type="entry name" value="LRR_dom_sf"/>
</dbReference>
<dbReference type="EMBL" id="BMAU01021173">
    <property type="protein sequence ID" value="GFX93311.1"/>
    <property type="molecule type" value="Genomic_DNA"/>
</dbReference>
<comment type="caution">
    <text evidence="1">The sequence shown here is derived from an EMBL/GenBank/DDBJ whole genome shotgun (WGS) entry which is preliminary data.</text>
</comment>
<keyword evidence="2" id="KW-1185">Reference proteome</keyword>
<protein>
    <submittedName>
        <fullName evidence="1">THAP-type domain-containing protein</fullName>
    </submittedName>
</protein>
<accession>A0A8X6RDR1</accession>
<name>A0A8X6RDR1_TRICX</name>
<sequence length="249" mass="28189">MDIVGLDLTMSDRTTSCDVQLSSLRCLGRLVRLKIGSGASIILRDDGEYFMPYLPNLRHVALTGFNFSSPVNLESLAQQKELISLELGDCKDIEPGIYGILGTLTKLKRLRLENGGDVNDSKLCEALLKIKGLEVLELMNFKIPKNLVDSFKELQHLIHVSIWPDNTFKSAVVNKNLFTAISNCKDLKYLCWGIIAEGEFTPKVLEMEDSDELTFEDLFHRLVALFPECRVEVKSVSRKLWKKFCSTRK</sequence>
<proteinExistence type="predicted"/>
<evidence type="ECO:0000313" key="2">
    <source>
        <dbReference type="Proteomes" id="UP000887159"/>
    </source>
</evidence>
<dbReference type="Proteomes" id="UP000887159">
    <property type="component" value="Unassembled WGS sequence"/>
</dbReference>
<evidence type="ECO:0000313" key="1">
    <source>
        <dbReference type="EMBL" id="GFX93311.1"/>
    </source>
</evidence>
<organism evidence="1 2">
    <name type="scientific">Trichonephila clavipes</name>
    <name type="common">Golden silk orbweaver</name>
    <name type="synonym">Nephila clavipes</name>
    <dbReference type="NCBI Taxonomy" id="2585209"/>
    <lineage>
        <taxon>Eukaryota</taxon>
        <taxon>Metazoa</taxon>
        <taxon>Ecdysozoa</taxon>
        <taxon>Arthropoda</taxon>
        <taxon>Chelicerata</taxon>
        <taxon>Arachnida</taxon>
        <taxon>Araneae</taxon>
        <taxon>Araneomorphae</taxon>
        <taxon>Entelegynae</taxon>
        <taxon>Araneoidea</taxon>
        <taxon>Nephilidae</taxon>
        <taxon>Trichonephila</taxon>
    </lineage>
</organism>
<dbReference type="SUPFAM" id="SSF52047">
    <property type="entry name" value="RNI-like"/>
    <property type="match status" value="1"/>
</dbReference>